<evidence type="ECO:0000313" key="2">
    <source>
        <dbReference type="Proteomes" id="UP000548685"/>
    </source>
</evidence>
<dbReference type="EMBL" id="JACICE010000002">
    <property type="protein sequence ID" value="MBB3775458.1"/>
    <property type="molecule type" value="Genomic_DNA"/>
</dbReference>
<reference evidence="1 2" key="1">
    <citation type="submission" date="2020-08" db="EMBL/GenBank/DDBJ databases">
        <title>Genomic Encyclopedia of Type Strains, Phase IV (KMG-IV): sequencing the most valuable type-strain genomes for metagenomic binning, comparative biology and taxonomic classification.</title>
        <authorList>
            <person name="Goeker M."/>
        </authorList>
    </citation>
    <scope>NUCLEOTIDE SEQUENCE [LARGE SCALE GENOMIC DNA]</scope>
    <source>
        <strain evidence="1 2">DSM 8510</strain>
    </source>
</reference>
<accession>A0ABR6HXR7</accession>
<protein>
    <submittedName>
        <fullName evidence="1">Uncharacterized protein</fullName>
    </submittedName>
</protein>
<comment type="caution">
    <text evidence="1">The sequence shown here is derived from an EMBL/GenBank/DDBJ whole genome shotgun (WGS) entry which is preliminary data.</text>
</comment>
<evidence type="ECO:0000313" key="1">
    <source>
        <dbReference type="EMBL" id="MBB3775458.1"/>
    </source>
</evidence>
<sequence>MEKPTFWSSRPDPMRRTVCMQDEHSRRARYGRIQPMEPRKSLLSRIAWKNPLG</sequence>
<gene>
    <name evidence="1" type="ORF">FHS52_001427</name>
</gene>
<keyword evidence="2" id="KW-1185">Reference proteome</keyword>
<dbReference type="Proteomes" id="UP000548685">
    <property type="component" value="Unassembled WGS sequence"/>
</dbReference>
<name>A0ABR6HXR7_9SPHN</name>
<proteinExistence type="predicted"/>
<organism evidence="1 2">
    <name type="scientific">Erythrobacter ramosus</name>
    <dbReference type="NCBI Taxonomy" id="35811"/>
    <lineage>
        <taxon>Bacteria</taxon>
        <taxon>Pseudomonadati</taxon>
        <taxon>Pseudomonadota</taxon>
        <taxon>Alphaproteobacteria</taxon>
        <taxon>Sphingomonadales</taxon>
        <taxon>Erythrobacteraceae</taxon>
        <taxon>Erythrobacter/Porphyrobacter group</taxon>
        <taxon>Erythrobacter</taxon>
    </lineage>
</organism>